<dbReference type="Proteomes" id="UP000053599">
    <property type="component" value="Unassembled WGS sequence"/>
</dbReference>
<dbReference type="AlphaFoldDB" id="A0A0D1YUM3"/>
<feature type="compositionally biased region" description="Low complexity" evidence="1">
    <location>
        <begin position="197"/>
        <end position="211"/>
    </location>
</feature>
<dbReference type="EMBL" id="KN846951">
    <property type="protein sequence ID" value="KIV86297.1"/>
    <property type="molecule type" value="Genomic_DNA"/>
</dbReference>
<feature type="compositionally biased region" description="Polar residues" evidence="1">
    <location>
        <begin position="15"/>
        <end position="24"/>
    </location>
</feature>
<feature type="compositionally biased region" description="Basic and acidic residues" evidence="1">
    <location>
        <begin position="409"/>
        <end position="425"/>
    </location>
</feature>
<feature type="compositionally biased region" description="Polar residues" evidence="1">
    <location>
        <begin position="378"/>
        <end position="391"/>
    </location>
</feature>
<evidence type="ECO:0000313" key="2">
    <source>
        <dbReference type="EMBL" id="KIV86297.1"/>
    </source>
</evidence>
<reference evidence="2 3" key="1">
    <citation type="submission" date="2015-01" db="EMBL/GenBank/DDBJ databases">
        <title>The Genome Sequence of Exophiala sideris CBS121828.</title>
        <authorList>
            <consortium name="The Broad Institute Genomics Platform"/>
            <person name="Cuomo C."/>
            <person name="de Hoog S."/>
            <person name="Gorbushina A."/>
            <person name="Stielow B."/>
            <person name="Teixiera M."/>
            <person name="Abouelleil A."/>
            <person name="Chapman S.B."/>
            <person name="Priest M."/>
            <person name="Young S.K."/>
            <person name="Wortman J."/>
            <person name="Nusbaum C."/>
            <person name="Birren B."/>
        </authorList>
    </citation>
    <scope>NUCLEOTIDE SEQUENCE [LARGE SCALE GENOMIC DNA]</scope>
    <source>
        <strain evidence="2 3">CBS 121828</strain>
    </source>
</reference>
<feature type="compositionally biased region" description="Polar residues" evidence="1">
    <location>
        <begin position="57"/>
        <end position="106"/>
    </location>
</feature>
<evidence type="ECO:0000256" key="1">
    <source>
        <dbReference type="SAM" id="MobiDB-lite"/>
    </source>
</evidence>
<feature type="compositionally biased region" description="Low complexity" evidence="1">
    <location>
        <begin position="230"/>
        <end position="246"/>
    </location>
</feature>
<sequence length="565" mass="60588">MTKLHKQPPPAYTGRPNSTITLQSAVPYESLPQSTQQPVPVTNAATTASENEFAPTNPFSNAFSPQSRSTNGHSSPFSPVSPIVESQTIRPQAQSQIVAPTPQRGSADSRRPDGEPYAENTAAARPRKPVRVAKDMHNGALPPVYRRQASDTIPPTELAQALSSAQELSGAQGCRKCGKKLGEGHSNCAHCGKRKTSASATTTPAAATPAAHTRNPSEGRTSHRTRVSESTTAGPSSSAGSSPGSTCCNKCGRYKRPSSLASQQSSPEQGRYYAAREPMPMASHPAMKAYQAGLSLQPVTGPPRNSVYPQIDVIPPSATTYRHSLRSPFTFNDESPLVTKPATEQSVSRNTSLIRSLSRRFSRKDKNKDKASPPPLPSQQLATNENQSGEQSAGRLINMISSAMQGPVNDRDASYSRLGEGDQDNRPMSPFSFVGGNEEQNAFEMVDLHDGDMESGQTSLKAVVNHAVTITPAEEYPPIPQDTIDVISRPKTAEPTGQSLSVPGAERPQITRFKSLRSGVSRMNSTVSRSTSLKRLGSLKTVHHNWYRDDMVIEGATGDHAVAAF</sequence>
<feature type="region of interest" description="Disordered" evidence="1">
    <location>
        <begin position="1"/>
        <end position="140"/>
    </location>
</feature>
<protein>
    <submittedName>
        <fullName evidence="2">Uncharacterized protein</fullName>
    </submittedName>
</protein>
<feature type="compositionally biased region" description="Polar residues" evidence="1">
    <location>
        <begin position="342"/>
        <end position="351"/>
    </location>
</feature>
<feature type="region of interest" description="Disordered" evidence="1">
    <location>
        <begin position="185"/>
        <end position="246"/>
    </location>
</feature>
<proteinExistence type="predicted"/>
<organism evidence="2 3">
    <name type="scientific">Exophiala sideris</name>
    <dbReference type="NCBI Taxonomy" id="1016849"/>
    <lineage>
        <taxon>Eukaryota</taxon>
        <taxon>Fungi</taxon>
        <taxon>Dikarya</taxon>
        <taxon>Ascomycota</taxon>
        <taxon>Pezizomycotina</taxon>
        <taxon>Eurotiomycetes</taxon>
        <taxon>Chaetothyriomycetidae</taxon>
        <taxon>Chaetothyriales</taxon>
        <taxon>Herpotrichiellaceae</taxon>
        <taxon>Exophiala</taxon>
    </lineage>
</organism>
<name>A0A0D1YUM3_9EURO</name>
<gene>
    <name evidence="2" type="ORF">PV11_01915</name>
</gene>
<dbReference type="HOGENOM" id="CLU_481485_0_0_1"/>
<feature type="compositionally biased region" description="Polar residues" evidence="1">
    <location>
        <begin position="31"/>
        <end position="50"/>
    </location>
</feature>
<dbReference type="OrthoDB" id="4160225at2759"/>
<accession>A0A0D1YUM3</accession>
<feature type="region of interest" description="Disordered" evidence="1">
    <location>
        <begin position="327"/>
        <end position="392"/>
    </location>
</feature>
<feature type="region of interest" description="Disordered" evidence="1">
    <location>
        <begin position="406"/>
        <end position="427"/>
    </location>
</feature>
<evidence type="ECO:0000313" key="3">
    <source>
        <dbReference type="Proteomes" id="UP000053599"/>
    </source>
</evidence>